<dbReference type="Gramene" id="Pp3c6_6770V3.3">
    <property type="protein sequence ID" value="Pp3c6_6770V3.3"/>
    <property type="gene ID" value="Pp3c6_6770"/>
</dbReference>
<reference evidence="1 2" key="2">
    <citation type="journal article" date="2018" name="Plant J.">
        <title>The Physcomitrella patens chromosome-scale assembly reveals moss genome structure and evolution.</title>
        <authorList>
            <person name="Lang D."/>
            <person name="Ullrich K.K."/>
            <person name="Murat F."/>
            <person name="Fuchs J."/>
            <person name="Jenkins J."/>
            <person name="Haas F.B."/>
            <person name="Piednoel M."/>
            <person name="Gundlach H."/>
            <person name="Van Bel M."/>
            <person name="Meyberg R."/>
            <person name="Vives C."/>
            <person name="Morata J."/>
            <person name="Symeonidi A."/>
            <person name="Hiss M."/>
            <person name="Muchero W."/>
            <person name="Kamisugi Y."/>
            <person name="Saleh O."/>
            <person name="Blanc G."/>
            <person name="Decker E.L."/>
            <person name="van Gessel N."/>
            <person name="Grimwood J."/>
            <person name="Hayes R.D."/>
            <person name="Graham S.W."/>
            <person name="Gunter L.E."/>
            <person name="McDaniel S.F."/>
            <person name="Hoernstein S.N.W."/>
            <person name="Larsson A."/>
            <person name="Li F.W."/>
            <person name="Perroud P.F."/>
            <person name="Phillips J."/>
            <person name="Ranjan P."/>
            <person name="Rokshar D.S."/>
            <person name="Rothfels C.J."/>
            <person name="Schneider L."/>
            <person name="Shu S."/>
            <person name="Stevenson D.W."/>
            <person name="Thummler F."/>
            <person name="Tillich M."/>
            <person name="Villarreal Aguilar J.C."/>
            <person name="Widiez T."/>
            <person name="Wong G.K."/>
            <person name="Wymore A."/>
            <person name="Zhang Y."/>
            <person name="Zimmer A.D."/>
            <person name="Quatrano R.S."/>
            <person name="Mayer K.F.X."/>
            <person name="Goodstein D."/>
            <person name="Casacuberta J.M."/>
            <person name="Vandepoele K."/>
            <person name="Reski R."/>
            <person name="Cuming A.C."/>
            <person name="Tuskan G.A."/>
            <person name="Maumus F."/>
            <person name="Salse J."/>
            <person name="Schmutz J."/>
            <person name="Rensing S.A."/>
        </authorList>
    </citation>
    <scope>NUCLEOTIDE SEQUENCE [LARGE SCALE GENOMIC DNA]</scope>
    <source>
        <strain evidence="1 2">cv. Gransden 2004</strain>
    </source>
</reference>
<keyword evidence="2" id="KW-1185">Reference proteome</keyword>
<evidence type="ECO:0000313" key="1">
    <source>
        <dbReference type="EnsemblPlants" id="Pp3c6_6770V3.3"/>
    </source>
</evidence>
<sequence>MGTKWCCSGFREPEIKVYADLDAPRLTDVRQFVEESSLSLVAGAEMDPVADTFRGVENFNGAFNWEGLDSSSEKKRPHNDWRYYHKHVENYRKDHAIRARFVLKDPEPERNISGEKGDAQRRNFFSFFWKILPQKTVLLLPSSYDCSASICVCSGRHQAGVWRLTCPALLMQVDMPCGYTLICNVLN</sequence>
<reference evidence="1" key="3">
    <citation type="submission" date="2020-12" db="UniProtKB">
        <authorList>
            <consortium name="EnsemblPlants"/>
        </authorList>
    </citation>
    <scope>IDENTIFICATION</scope>
</reference>
<proteinExistence type="predicted"/>
<evidence type="ECO:0000313" key="2">
    <source>
        <dbReference type="Proteomes" id="UP000006727"/>
    </source>
</evidence>
<dbReference type="Proteomes" id="UP000006727">
    <property type="component" value="Chromosome 6"/>
</dbReference>
<reference evidence="1 2" key="1">
    <citation type="journal article" date="2008" name="Science">
        <title>The Physcomitrella genome reveals evolutionary insights into the conquest of land by plants.</title>
        <authorList>
            <person name="Rensing S."/>
            <person name="Lang D."/>
            <person name="Zimmer A."/>
            <person name="Terry A."/>
            <person name="Salamov A."/>
            <person name="Shapiro H."/>
            <person name="Nishiyama T."/>
            <person name="Perroud P.-F."/>
            <person name="Lindquist E."/>
            <person name="Kamisugi Y."/>
            <person name="Tanahashi T."/>
            <person name="Sakakibara K."/>
            <person name="Fujita T."/>
            <person name="Oishi K."/>
            <person name="Shin-I T."/>
            <person name="Kuroki Y."/>
            <person name="Toyoda A."/>
            <person name="Suzuki Y."/>
            <person name="Hashimoto A."/>
            <person name="Yamaguchi K."/>
            <person name="Sugano A."/>
            <person name="Kohara Y."/>
            <person name="Fujiyama A."/>
            <person name="Anterola A."/>
            <person name="Aoki S."/>
            <person name="Ashton N."/>
            <person name="Barbazuk W.B."/>
            <person name="Barker E."/>
            <person name="Bennetzen J."/>
            <person name="Bezanilla M."/>
            <person name="Blankenship R."/>
            <person name="Cho S.H."/>
            <person name="Dutcher S."/>
            <person name="Estelle M."/>
            <person name="Fawcett J.A."/>
            <person name="Gundlach H."/>
            <person name="Hanada K."/>
            <person name="Heyl A."/>
            <person name="Hicks K.A."/>
            <person name="Hugh J."/>
            <person name="Lohr M."/>
            <person name="Mayer K."/>
            <person name="Melkozernov A."/>
            <person name="Murata T."/>
            <person name="Nelson D."/>
            <person name="Pils B."/>
            <person name="Prigge M."/>
            <person name="Reiss B."/>
            <person name="Renner T."/>
            <person name="Rombauts S."/>
            <person name="Rushton P."/>
            <person name="Sanderfoot A."/>
            <person name="Schween G."/>
            <person name="Shiu S.-H."/>
            <person name="Stueber K."/>
            <person name="Theodoulou F.L."/>
            <person name="Tu H."/>
            <person name="Van de Peer Y."/>
            <person name="Verrier P.J."/>
            <person name="Waters E."/>
            <person name="Wood A."/>
            <person name="Yang L."/>
            <person name="Cove D."/>
            <person name="Cuming A."/>
            <person name="Hasebe M."/>
            <person name="Lucas S."/>
            <person name="Mishler D.B."/>
            <person name="Reski R."/>
            <person name="Grigoriev I."/>
            <person name="Quatrano R.S."/>
            <person name="Boore J.L."/>
        </authorList>
    </citation>
    <scope>NUCLEOTIDE SEQUENCE [LARGE SCALE GENOMIC DNA]</scope>
    <source>
        <strain evidence="1 2">cv. Gransden 2004</strain>
    </source>
</reference>
<name>A0A7I4EFG4_PHYPA</name>
<dbReference type="EnsemblPlants" id="Pp3c6_6770V3.3">
    <property type="protein sequence ID" value="Pp3c6_6770V3.3"/>
    <property type="gene ID" value="Pp3c6_6770"/>
</dbReference>
<accession>A0A7I4EFG4</accession>
<dbReference type="AlphaFoldDB" id="A0A7I4EFG4"/>
<dbReference type="InParanoid" id="A0A7I4EFG4"/>
<dbReference type="EMBL" id="ABEU02000006">
    <property type="status" value="NOT_ANNOTATED_CDS"/>
    <property type="molecule type" value="Genomic_DNA"/>
</dbReference>
<protein>
    <submittedName>
        <fullName evidence="1">Uncharacterized protein</fullName>
    </submittedName>
</protein>
<organism evidence="1 2">
    <name type="scientific">Physcomitrium patens</name>
    <name type="common">Spreading-leaved earth moss</name>
    <name type="synonym">Physcomitrella patens</name>
    <dbReference type="NCBI Taxonomy" id="3218"/>
    <lineage>
        <taxon>Eukaryota</taxon>
        <taxon>Viridiplantae</taxon>
        <taxon>Streptophyta</taxon>
        <taxon>Embryophyta</taxon>
        <taxon>Bryophyta</taxon>
        <taxon>Bryophytina</taxon>
        <taxon>Bryopsida</taxon>
        <taxon>Funariidae</taxon>
        <taxon>Funariales</taxon>
        <taxon>Funariaceae</taxon>
        <taxon>Physcomitrium</taxon>
    </lineage>
</organism>